<gene>
    <name evidence="2" type="ORF">FJM51_08575</name>
</gene>
<evidence type="ECO:0000313" key="3">
    <source>
        <dbReference type="Proteomes" id="UP000319255"/>
    </source>
</evidence>
<organism evidence="2 3">
    <name type="scientific">Amaricoccus solimangrovi</name>
    <dbReference type="NCBI Taxonomy" id="2589815"/>
    <lineage>
        <taxon>Bacteria</taxon>
        <taxon>Pseudomonadati</taxon>
        <taxon>Pseudomonadota</taxon>
        <taxon>Alphaproteobacteria</taxon>
        <taxon>Rhodobacterales</taxon>
        <taxon>Paracoccaceae</taxon>
        <taxon>Amaricoccus</taxon>
    </lineage>
</organism>
<dbReference type="Pfam" id="PF05016">
    <property type="entry name" value="ParE_toxin"/>
    <property type="match status" value="1"/>
</dbReference>
<name>A0A501WWE9_9RHOB</name>
<accession>A0A501WWE9</accession>
<protein>
    <submittedName>
        <fullName evidence="2">Type II toxin-antitoxin system RelE/ParE family toxin</fullName>
    </submittedName>
</protein>
<proteinExistence type="predicted"/>
<dbReference type="Gene3D" id="3.30.2310.20">
    <property type="entry name" value="RelE-like"/>
    <property type="match status" value="1"/>
</dbReference>
<dbReference type="InterPro" id="IPR007712">
    <property type="entry name" value="RelE/ParE_toxin"/>
</dbReference>
<evidence type="ECO:0000256" key="1">
    <source>
        <dbReference type="ARBA" id="ARBA00022649"/>
    </source>
</evidence>
<evidence type="ECO:0000313" key="2">
    <source>
        <dbReference type="EMBL" id="TPE51737.1"/>
    </source>
</evidence>
<comment type="caution">
    <text evidence="2">The sequence shown here is derived from an EMBL/GenBank/DDBJ whole genome shotgun (WGS) entry which is preliminary data.</text>
</comment>
<dbReference type="Proteomes" id="UP000319255">
    <property type="component" value="Unassembled WGS sequence"/>
</dbReference>
<keyword evidence="3" id="KW-1185">Reference proteome</keyword>
<dbReference type="AlphaFoldDB" id="A0A501WWE9"/>
<sequence>MPRILRTNAATEDLVEILARAAGRGGDLLARRRAAFERVLALLAENPRMGARRLPGHPEVRVFPCDRFLIFYRPLAAGDGIDVLRVRPASSDWLDALEIPLP</sequence>
<reference evidence="2 3" key="1">
    <citation type="submission" date="2019-06" db="EMBL/GenBank/DDBJ databases">
        <title>A novel bacterium of genus Amaricoccus, isolated from marine sediment.</title>
        <authorList>
            <person name="Huang H."/>
            <person name="Mo K."/>
            <person name="Hu Y."/>
        </authorList>
    </citation>
    <scope>NUCLEOTIDE SEQUENCE [LARGE SCALE GENOMIC DNA]</scope>
    <source>
        <strain evidence="2 3">HB172011</strain>
    </source>
</reference>
<dbReference type="InterPro" id="IPR035093">
    <property type="entry name" value="RelE/ParE_toxin_dom_sf"/>
</dbReference>
<dbReference type="EMBL" id="VFRP01000006">
    <property type="protein sequence ID" value="TPE51737.1"/>
    <property type="molecule type" value="Genomic_DNA"/>
</dbReference>
<keyword evidence="1" id="KW-1277">Toxin-antitoxin system</keyword>
<dbReference type="OrthoDB" id="7173315at2"/>
<dbReference type="RefSeq" id="WP_140453710.1">
    <property type="nucleotide sequence ID" value="NZ_VFRP01000006.1"/>
</dbReference>